<dbReference type="InterPro" id="IPR048279">
    <property type="entry name" value="MdtK-like"/>
</dbReference>
<dbReference type="GO" id="GO:0006811">
    <property type="term" value="P:monoatomic ion transport"/>
    <property type="evidence" value="ECO:0007669"/>
    <property type="project" value="UniProtKB-KW"/>
</dbReference>
<dbReference type="PIRSF" id="PIRSF006603">
    <property type="entry name" value="DinF"/>
    <property type="match status" value="1"/>
</dbReference>
<dbReference type="InterPro" id="IPR002528">
    <property type="entry name" value="MATE_fam"/>
</dbReference>
<feature type="transmembrane region" description="Helical" evidence="13">
    <location>
        <begin position="209"/>
        <end position="230"/>
    </location>
</feature>
<evidence type="ECO:0000256" key="10">
    <source>
        <dbReference type="ARBA" id="ARBA00023065"/>
    </source>
</evidence>
<keyword evidence="11 13" id="KW-0472">Membrane</keyword>
<evidence type="ECO:0000256" key="12">
    <source>
        <dbReference type="ARBA" id="ARBA00031636"/>
    </source>
</evidence>
<gene>
    <name evidence="14" type="ORF">H8696_03610</name>
</gene>
<feature type="transmembrane region" description="Helical" evidence="13">
    <location>
        <begin position="152"/>
        <end position="176"/>
    </location>
</feature>
<name>A0A926HP77_9FIRM</name>
<keyword evidence="6" id="KW-0050">Antiport</keyword>
<organism evidence="14 15">
    <name type="scientific">Gehongia tenuis</name>
    <dbReference type="NCBI Taxonomy" id="2763655"/>
    <lineage>
        <taxon>Bacteria</taxon>
        <taxon>Bacillati</taxon>
        <taxon>Bacillota</taxon>
        <taxon>Clostridia</taxon>
        <taxon>Christensenellales</taxon>
        <taxon>Christensenellaceae</taxon>
        <taxon>Gehongia</taxon>
    </lineage>
</organism>
<proteinExistence type="inferred from homology"/>
<comment type="function">
    <text evidence="1">Multidrug efflux pump.</text>
</comment>
<comment type="similarity">
    <text evidence="3">Belongs to the multi antimicrobial extrusion (MATE) (TC 2.A.66.1) family.</text>
</comment>
<evidence type="ECO:0000256" key="9">
    <source>
        <dbReference type="ARBA" id="ARBA00022989"/>
    </source>
</evidence>
<evidence type="ECO:0000313" key="14">
    <source>
        <dbReference type="EMBL" id="MBC8530928.1"/>
    </source>
</evidence>
<keyword evidence="10" id="KW-0406">Ion transport</keyword>
<dbReference type="Pfam" id="PF01554">
    <property type="entry name" value="MatE"/>
    <property type="match status" value="2"/>
</dbReference>
<dbReference type="AlphaFoldDB" id="A0A926HP77"/>
<feature type="transmembrane region" description="Helical" evidence="13">
    <location>
        <begin position="335"/>
        <end position="360"/>
    </location>
</feature>
<dbReference type="NCBIfam" id="TIGR00797">
    <property type="entry name" value="matE"/>
    <property type="match status" value="1"/>
</dbReference>
<feature type="transmembrane region" description="Helical" evidence="13">
    <location>
        <begin position="76"/>
        <end position="98"/>
    </location>
</feature>
<feature type="transmembrane region" description="Helical" evidence="13">
    <location>
        <begin position="20"/>
        <end position="41"/>
    </location>
</feature>
<evidence type="ECO:0000256" key="7">
    <source>
        <dbReference type="ARBA" id="ARBA00022475"/>
    </source>
</evidence>
<evidence type="ECO:0000256" key="2">
    <source>
        <dbReference type="ARBA" id="ARBA00004651"/>
    </source>
</evidence>
<feature type="transmembrane region" description="Helical" evidence="13">
    <location>
        <begin position="406"/>
        <end position="426"/>
    </location>
</feature>
<evidence type="ECO:0000256" key="13">
    <source>
        <dbReference type="SAM" id="Phobius"/>
    </source>
</evidence>
<evidence type="ECO:0000256" key="3">
    <source>
        <dbReference type="ARBA" id="ARBA00010199"/>
    </source>
</evidence>
<feature type="transmembrane region" description="Helical" evidence="13">
    <location>
        <begin position="295"/>
        <end position="315"/>
    </location>
</feature>
<dbReference type="Proteomes" id="UP000623172">
    <property type="component" value="Unassembled WGS sequence"/>
</dbReference>
<protein>
    <recommendedName>
        <fullName evidence="4">Probable multidrug resistance protein NorM</fullName>
    </recommendedName>
    <alternativeName>
        <fullName evidence="12">Multidrug-efflux transporter</fullName>
    </alternativeName>
</protein>
<evidence type="ECO:0000313" key="15">
    <source>
        <dbReference type="Proteomes" id="UP000623172"/>
    </source>
</evidence>
<evidence type="ECO:0000256" key="5">
    <source>
        <dbReference type="ARBA" id="ARBA00022448"/>
    </source>
</evidence>
<feature type="transmembrane region" description="Helical" evidence="13">
    <location>
        <begin position="432"/>
        <end position="454"/>
    </location>
</feature>
<keyword evidence="8 13" id="KW-0812">Transmembrane</keyword>
<accession>A0A926HP77</accession>
<evidence type="ECO:0000256" key="1">
    <source>
        <dbReference type="ARBA" id="ARBA00003408"/>
    </source>
</evidence>
<evidence type="ECO:0000256" key="4">
    <source>
        <dbReference type="ARBA" id="ARBA00020268"/>
    </source>
</evidence>
<comment type="subcellular location">
    <subcellularLocation>
        <location evidence="2">Cell membrane</location>
        <topology evidence="2">Multi-pass membrane protein</topology>
    </subcellularLocation>
</comment>
<keyword evidence="5" id="KW-0813">Transport</keyword>
<dbReference type="InterPro" id="IPR050222">
    <property type="entry name" value="MATE_MdtK"/>
</dbReference>
<dbReference type="GO" id="GO:0042910">
    <property type="term" value="F:xenobiotic transmembrane transporter activity"/>
    <property type="evidence" value="ECO:0007669"/>
    <property type="project" value="InterPro"/>
</dbReference>
<dbReference type="GO" id="GO:0015297">
    <property type="term" value="F:antiporter activity"/>
    <property type="evidence" value="ECO:0007669"/>
    <property type="project" value="UniProtKB-KW"/>
</dbReference>
<keyword evidence="15" id="KW-1185">Reference proteome</keyword>
<reference evidence="14" key="1">
    <citation type="submission" date="2020-08" db="EMBL/GenBank/DDBJ databases">
        <title>Genome public.</title>
        <authorList>
            <person name="Liu C."/>
            <person name="Sun Q."/>
        </authorList>
    </citation>
    <scope>NUCLEOTIDE SEQUENCE</scope>
    <source>
        <strain evidence="14">NSJ-53</strain>
    </source>
</reference>
<dbReference type="GO" id="GO:0005886">
    <property type="term" value="C:plasma membrane"/>
    <property type="evidence" value="ECO:0007669"/>
    <property type="project" value="UniProtKB-SubCell"/>
</dbReference>
<feature type="transmembrane region" description="Helical" evidence="13">
    <location>
        <begin position="183"/>
        <end position="203"/>
    </location>
</feature>
<feature type="transmembrane region" description="Helical" evidence="13">
    <location>
        <begin position="253"/>
        <end position="275"/>
    </location>
</feature>
<evidence type="ECO:0000256" key="6">
    <source>
        <dbReference type="ARBA" id="ARBA00022449"/>
    </source>
</evidence>
<evidence type="ECO:0000256" key="8">
    <source>
        <dbReference type="ARBA" id="ARBA00022692"/>
    </source>
</evidence>
<keyword evidence="9 13" id="KW-1133">Transmembrane helix</keyword>
<evidence type="ECO:0000256" key="11">
    <source>
        <dbReference type="ARBA" id="ARBA00023136"/>
    </source>
</evidence>
<sequence length="478" mass="51436">MILLLYCLNVKVKGNSMSRIRNMTVGSPAKLLLSFAIPLILTNLGQQLYMIVDAIIVGQGVGVEALAAVGATDWTYWLALWVMQALTQGFAILIAQHFGEGSGPKVKKAFAMTILLCAGLALLLTGVCLLIAKPMLHLLETPEPIFAMASDYLTTMFSGILVVMAYNLAASILRALGDGKTPLIAMAIAAVTNVALDLLFVLVFHWGVVGAAVATVAAQLIAFFYCFAVLKRIELLRTSREDWRPEGPVIKRLIALGFPLALQHVLIAGGGMILQSAINQQGLIFIAGLTATNKIFGLLDSSAISLGFAITTYMAQNYGAGRYRRIRLGMRKAALIAVTLSILIALVMFLGGRFILSLFIDASNPHAGEVLAVAYRYLSIVSAMLPALYLLYVFRSTLQGLGSTGASLLSGFMEFLVRVLAALIFVRLWGSSVILFAEPSAWVAAMAVLALGCIRRVREIPTDDLPVSREAERSRIPV</sequence>
<comment type="caution">
    <text evidence="14">The sequence shown here is derived from an EMBL/GenBank/DDBJ whole genome shotgun (WGS) entry which is preliminary data.</text>
</comment>
<feature type="transmembrane region" description="Helical" evidence="13">
    <location>
        <begin position="110"/>
        <end position="132"/>
    </location>
</feature>
<dbReference type="EMBL" id="JACRSR010000001">
    <property type="protein sequence ID" value="MBC8530928.1"/>
    <property type="molecule type" value="Genomic_DNA"/>
</dbReference>
<dbReference type="PANTHER" id="PTHR43298">
    <property type="entry name" value="MULTIDRUG RESISTANCE PROTEIN NORM-RELATED"/>
    <property type="match status" value="1"/>
</dbReference>
<keyword evidence="7" id="KW-1003">Cell membrane</keyword>
<feature type="transmembrane region" description="Helical" evidence="13">
    <location>
        <begin position="372"/>
        <end position="394"/>
    </location>
</feature>
<dbReference type="PANTHER" id="PTHR43298:SF2">
    <property type="entry name" value="FMN_FAD EXPORTER YEEO-RELATED"/>
    <property type="match status" value="1"/>
</dbReference>